<organism evidence="15 16">
    <name type="scientific">Glossina palpalis gambiensis</name>
    <dbReference type="NCBI Taxonomy" id="67801"/>
    <lineage>
        <taxon>Eukaryota</taxon>
        <taxon>Metazoa</taxon>
        <taxon>Ecdysozoa</taxon>
        <taxon>Arthropoda</taxon>
        <taxon>Hexapoda</taxon>
        <taxon>Insecta</taxon>
        <taxon>Pterygota</taxon>
        <taxon>Neoptera</taxon>
        <taxon>Endopterygota</taxon>
        <taxon>Diptera</taxon>
        <taxon>Brachycera</taxon>
        <taxon>Muscomorpha</taxon>
        <taxon>Hippoboscoidea</taxon>
        <taxon>Glossinidae</taxon>
        <taxon>Glossina</taxon>
    </lineage>
</organism>
<keyword evidence="11" id="KW-1015">Disulfide bond</keyword>
<dbReference type="GO" id="GO:0008270">
    <property type="term" value="F:zinc ion binding"/>
    <property type="evidence" value="ECO:0007669"/>
    <property type="project" value="InterPro"/>
</dbReference>
<proteinExistence type="inferred from homology"/>
<dbReference type="Gene3D" id="3.40.630.10">
    <property type="entry name" value="Zn peptidases"/>
    <property type="match status" value="3"/>
</dbReference>
<reference evidence="15" key="2">
    <citation type="submission" date="2020-05" db="UniProtKB">
        <authorList>
            <consortium name="EnsemblMetazoa"/>
        </authorList>
    </citation>
    <scope>IDENTIFICATION</scope>
    <source>
        <strain evidence="15">IAEA</strain>
    </source>
</reference>
<evidence type="ECO:0000256" key="1">
    <source>
        <dbReference type="ARBA" id="ARBA00001947"/>
    </source>
</evidence>
<dbReference type="InterPro" id="IPR000834">
    <property type="entry name" value="Peptidase_M14"/>
</dbReference>
<dbReference type="Proteomes" id="UP000092460">
    <property type="component" value="Unassembled WGS sequence"/>
</dbReference>
<dbReference type="GO" id="GO:0004181">
    <property type="term" value="F:metallocarboxypeptidase activity"/>
    <property type="evidence" value="ECO:0007669"/>
    <property type="project" value="InterPro"/>
</dbReference>
<dbReference type="PANTHER" id="PTHR11705">
    <property type="entry name" value="PROTEASE FAMILY M14 CARBOXYPEPTIDASE A,B"/>
    <property type="match status" value="1"/>
</dbReference>
<dbReference type="FunFam" id="3.40.630.10:FF:000040">
    <property type="entry name" value="zinc carboxypeptidase"/>
    <property type="match status" value="3"/>
</dbReference>
<evidence type="ECO:0000256" key="8">
    <source>
        <dbReference type="ARBA" id="ARBA00022801"/>
    </source>
</evidence>
<dbReference type="Pfam" id="PF00246">
    <property type="entry name" value="Peptidase_M14"/>
    <property type="match status" value="3"/>
</dbReference>
<evidence type="ECO:0000256" key="11">
    <source>
        <dbReference type="ARBA" id="ARBA00023157"/>
    </source>
</evidence>
<dbReference type="PROSITE" id="PS00132">
    <property type="entry name" value="CARBOXYPEPT_ZN_1"/>
    <property type="match status" value="3"/>
</dbReference>
<dbReference type="VEuPathDB" id="VectorBase:GPPI027442"/>
<dbReference type="GO" id="GO:0005615">
    <property type="term" value="C:extracellular space"/>
    <property type="evidence" value="ECO:0007669"/>
    <property type="project" value="TreeGrafter"/>
</dbReference>
<dbReference type="InterPro" id="IPR057246">
    <property type="entry name" value="CARBOXYPEPT_ZN_1"/>
</dbReference>
<keyword evidence="16" id="KW-1185">Reference proteome</keyword>
<name>A0A1B0BEJ6_9MUSC</name>
<feature type="active site" description="Proton donor/acceptor" evidence="13">
    <location>
        <position position="657"/>
    </location>
</feature>
<comment type="cofactor">
    <cofactor evidence="1">
        <name>Zn(2+)</name>
        <dbReference type="ChEBI" id="CHEBI:29105"/>
    </cofactor>
</comment>
<evidence type="ECO:0000259" key="14">
    <source>
        <dbReference type="PROSITE" id="PS52035"/>
    </source>
</evidence>
<sequence length="1072" mass="123803">MLQLMLSSLQRKSLCPQINNNVEKIMEITDFGLSKEYGQLDWSYYPTLDEIYNWLDLIIKKLPKVVTGFNIGTSYEGRLIRGVKLCFKSNQKAIFIESNIHAREWITSAACTYLILELLFSRDPDVRQMANRLDWWIVPVLNVDGFVYSHEKERLWRKSRRYVNPNCMGVDLNRNFEYQWGRIKHDPCSNQYGGSHPLSEPETEHLTKFINSNIPEGTIKIYIALHAAAQAVLLPWCHTKELPPDYKRLMYVAKAFVDAAYVRFCTKYRYGTSANILSMTYSWCCNSNCCNLNFFQGCGEYCGTSKDWAYAVKAIPMAFTIELPGRGRKSPFELPKKAILRVGLELVDGLIGTYASELRRAKDCTADGETITTKQRSTILMRNMFPKKRPTYRVLDWSFYPTLCEIYAWMDSITKECPKVVTGFDIGRSYEGRLIRGLKLSFRPGKKAIFIESNIHAREWITSATCTYLIRELLFSRDPDVRELAESLDWWIIPVFNVDGFAFSHEEYRLWRKSRRPSGEDCIGIDLNRNFSYKWELRKCGDPSSNMYSGPHAESEPEVKQLTNFINNNIPDGSIKVYIALHAAAQAVLIPWAFTKMRPKHYNELLQVADAFADASFRRYHTRYICATMANVLKLVSGTSTDWAHGVKGIPIALCLELPGKGTPRRFELPEEMILRNHTGCVAKHWQENMENRVNAQDKPKEMLKANFSTELRRAKDCKAGNNGSKTLKPWNLFLDRRSLFSKKRPTYRFLDWTFYPTLCEIYYWMDIMIEEFPGVVTGFDIGRSYEGRLIRGLKLSFGCGKKAIFIESNIHAREWITSNACTYLIMELLFSINPDVRELAESLDWWIIPVLNVDGFVYSHEKERLWRKSRRPASPDYIGIDLNRNFSHKWSAKKCERPASNVYSGPHPESEPEVEQLTNFINNNIPDGSIKIYVALHAPDQAILTPWSYTKVPPKQYNDLLLVANAFVKAVYPRYRTKYKCGTMANILIFCNLAKEIVHYLEPFSGTSTDWAYGKKGIPIVFCVELPSRDIPKLFELPERMILRTSAELLDGFIGLIKAVKELQKMQIFNH</sequence>
<feature type="domain" description="Peptidase M14" evidence="14">
    <location>
        <begin position="399"/>
        <end position="686"/>
    </location>
</feature>
<evidence type="ECO:0000256" key="7">
    <source>
        <dbReference type="ARBA" id="ARBA00022723"/>
    </source>
</evidence>
<keyword evidence="7" id="KW-0479">Metal-binding</keyword>
<evidence type="ECO:0000256" key="13">
    <source>
        <dbReference type="PROSITE-ProRule" id="PRU01379"/>
    </source>
</evidence>
<feature type="active site" description="Proton donor/acceptor" evidence="13">
    <location>
        <position position="322"/>
    </location>
</feature>
<evidence type="ECO:0000256" key="9">
    <source>
        <dbReference type="ARBA" id="ARBA00022833"/>
    </source>
</evidence>
<dbReference type="SMART" id="SM00631">
    <property type="entry name" value="Zn_pept"/>
    <property type="match status" value="3"/>
</dbReference>
<evidence type="ECO:0000256" key="2">
    <source>
        <dbReference type="ARBA" id="ARBA00004613"/>
    </source>
</evidence>
<keyword evidence="6" id="KW-0645">Protease</keyword>
<keyword evidence="8" id="KW-0378">Hydrolase</keyword>
<dbReference type="EnsemblMetazoa" id="GPPI027442-RA">
    <property type="protein sequence ID" value="GPPI027442-PA"/>
    <property type="gene ID" value="GPPI027442"/>
</dbReference>
<evidence type="ECO:0000313" key="16">
    <source>
        <dbReference type="Proteomes" id="UP000092460"/>
    </source>
</evidence>
<reference evidence="16" key="1">
    <citation type="submission" date="2015-01" db="EMBL/GenBank/DDBJ databases">
        <authorList>
            <person name="Aksoy S."/>
            <person name="Warren W."/>
            <person name="Wilson R.K."/>
        </authorList>
    </citation>
    <scope>NUCLEOTIDE SEQUENCE [LARGE SCALE GENOMIC DNA]</scope>
    <source>
        <strain evidence="16">IAEA</strain>
    </source>
</reference>
<evidence type="ECO:0000256" key="4">
    <source>
        <dbReference type="ARBA" id="ARBA00022525"/>
    </source>
</evidence>
<keyword evidence="10" id="KW-0482">Metalloprotease</keyword>
<accession>A0A1B0BEJ6</accession>
<comment type="similarity">
    <text evidence="3 13">Belongs to the peptidase M14 family.</text>
</comment>
<evidence type="ECO:0000256" key="6">
    <source>
        <dbReference type="ARBA" id="ARBA00022670"/>
    </source>
</evidence>
<dbReference type="PANTHER" id="PTHR11705:SF123">
    <property type="entry name" value="PEPTIDASE M14 CARBOXYPEPTIDASE A DOMAIN-CONTAINING PROTEIN-RELATED"/>
    <property type="match status" value="1"/>
</dbReference>
<dbReference type="EMBL" id="JXJN01012914">
    <property type="status" value="NOT_ANNOTATED_CDS"/>
    <property type="molecule type" value="Genomic_DNA"/>
</dbReference>
<dbReference type="PRINTS" id="PR00765">
    <property type="entry name" value="CRBOXYPTASEA"/>
</dbReference>
<evidence type="ECO:0000256" key="12">
    <source>
        <dbReference type="ARBA" id="ARBA00057299"/>
    </source>
</evidence>
<feature type="domain" description="Peptidase M14" evidence="14">
    <location>
        <begin position="755"/>
        <end position="1061"/>
    </location>
</feature>
<evidence type="ECO:0000256" key="3">
    <source>
        <dbReference type="ARBA" id="ARBA00005988"/>
    </source>
</evidence>
<evidence type="ECO:0000313" key="15">
    <source>
        <dbReference type="EnsemblMetazoa" id="GPPI027442-PA"/>
    </source>
</evidence>
<feature type="active site" description="Proton donor/acceptor" evidence="13">
    <location>
        <position position="1026"/>
    </location>
</feature>
<evidence type="ECO:0000256" key="5">
    <source>
        <dbReference type="ARBA" id="ARBA00022645"/>
    </source>
</evidence>
<feature type="domain" description="Peptidase M14" evidence="14">
    <location>
        <begin position="44"/>
        <end position="357"/>
    </location>
</feature>
<dbReference type="GO" id="GO:0006508">
    <property type="term" value="P:proteolysis"/>
    <property type="evidence" value="ECO:0007669"/>
    <property type="project" value="UniProtKB-KW"/>
</dbReference>
<evidence type="ECO:0000256" key="10">
    <source>
        <dbReference type="ARBA" id="ARBA00023049"/>
    </source>
</evidence>
<comment type="function">
    <text evidence="12">Involved in the digestion of the blood meal.</text>
</comment>
<keyword evidence="5" id="KW-0121">Carboxypeptidase</keyword>
<keyword evidence="9" id="KW-0862">Zinc</keyword>
<dbReference type="SUPFAM" id="SSF53187">
    <property type="entry name" value="Zn-dependent exopeptidases"/>
    <property type="match status" value="3"/>
</dbReference>
<comment type="subcellular location">
    <subcellularLocation>
        <location evidence="2">Secreted</location>
    </subcellularLocation>
</comment>
<protein>
    <recommendedName>
        <fullName evidence="14">Peptidase M14 domain-containing protein</fullName>
    </recommendedName>
</protein>
<keyword evidence="4" id="KW-0964">Secreted</keyword>
<dbReference type="AlphaFoldDB" id="A0A1B0BEJ6"/>
<dbReference type="PROSITE" id="PS52035">
    <property type="entry name" value="PEPTIDASE_M14"/>
    <property type="match status" value="3"/>
</dbReference>